<keyword evidence="3" id="KW-0808">Transferase</keyword>
<evidence type="ECO:0000259" key="1">
    <source>
        <dbReference type="Pfam" id="PF00535"/>
    </source>
</evidence>
<proteinExistence type="predicted"/>
<name>A0A1I2X057_9FIRM</name>
<feature type="domain" description="Galactofuranosyltransferase GlfT2 N-terminal" evidence="2">
    <location>
        <begin position="4"/>
        <end position="142"/>
    </location>
</feature>
<reference evidence="4" key="1">
    <citation type="submission" date="2016-10" db="EMBL/GenBank/DDBJ databases">
        <authorList>
            <person name="Varghese N."/>
            <person name="Submissions S."/>
        </authorList>
    </citation>
    <scope>NUCLEOTIDE SEQUENCE [LARGE SCALE GENOMIC DNA]</scope>
    <source>
        <strain evidence="4">DSM 17038</strain>
    </source>
</reference>
<feature type="domain" description="Glycosyltransferase 2-like" evidence="1">
    <location>
        <begin position="166"/>
        <end position="274"/>
    </location>
</feature>
<dbReference type="SUPFAM" id="SSF53448">
    <property type="entry name" value="Nucleotide-diphospho-sugar transferases"/>
    <property type="match status" value="1"/>
</dbReference>
<dbReference type="Pfam" id="PF00535">
    <property type="entry name" value="Glycos_transf_2"/>
    <property type="match status" value="1"/>
</dbReference>
<sequence length="542" mass="63467">MELFRFILPQSNICSETELYFRTVPASVSDNSVIFDEQSRIIKLKQGARISFDTYFNCFSYSKYLRYTWVDCVGISLSLKGKFLVRLVAARLEENGQSSEVLQEHLVQFIETDEFKFTQSFASDNTEGIYYIELTALSDEAVFCGGHYFADEIEHKHKVNPIKVAFVICTYKREDFVYRNIRTVNNYIFDNPHSSVKNDMSFFIVDNGHTIDSVQIESRFIKVFKNKNYGGSGGFTRGIIEVYKRRVKYTHVLLMDDDILFEGEVLVKTVNFLKVVKNEHLDTCIGAGMMREDLPYIQHEAGALWKGMHVKSIKTELDLRLREKLVFNEHEEFINYSGWWYMCIPLSLINDKNFPLPLFIKIDDIEYGIRLSKKIILMNGIGIWHEHFDLKYSAYLEYYIKRNETILTAIHFPQFGALASIKKLLFAIGKQHLKRKYSAHYFLFRAYDDFLKGIDFLLQTDEEKLNAQLIQRSNEPSHDGSIVYFPIMLISSGFRFLIMSIKLLHGYQKAAKIYRKRMGEVTSLDFWCRHLDIEENYCVKKI</sequence>
<dbReference type="InterPro" id="IPR001173">
    <property type="entry name" value="Glyco_trans_2-like"/>
</dbReference>
<dbReference type="Gene3D" id="3.90.550.60">
    <property type="match status" value="1"/>
</dbReference>
<dbReference type="RefSeq" id="WP_092473149.1">
    <property type="nucleotide sequence ID" value="NZ_FOOX01000015.1"/>
</dbReference>
<accession>A0A1I2X057</accession>
<dbReference type="InterPro" id="IPR029044">
    <property type="entry name" value="Nucleotide-diphossugar_trans"/>
</dbReference>
<dbReference type="GO" id="GO:0016740">
    <property type="term" value="F:transferase activity"/>
    <property type="evidence" value="ECO:0007669"/>
    <property type="project" value="UniProtKB-KW"/>
</dbReference>
<evidence type="ECO:0000259" key="2">
    <source>
        <dbReference type="Pfam" id="PF17994"/>
    </source>
</evidence>
<organism evidence="3 4">
    <name type="scientific">Desulfotruncus arcticus DSM 17038</name>
    <dbReference type="NCBI Taxonomy" id="1121424"/>
    <lineage>
        <taxon>Bacteria</taxon>
        <taxon>Bacillati</taxon>
        <taxon>Bacillota</taxon>
        <taxon>Clostridia</taxon>
        <taxon>Eubacteriales</taxon>
        <taxon>Desulfallaceae</taxon>
        <taxon>Desulfotruncus</taxon>
    </lineage>
</organism>
<dbReference type="EMBL" id="FOOX01000015">
    <property type="protein sequence ID" value="SFH06930.1"/>
    <property type="molecule type" value="Genomic_DNA"/>
</dbReference>
<protein>
    <submittedName>
        <fullName evidence="3">Glycosyltransferase, GT2 family</fullName>
    </submittedName>
</protein>
<dbReference type="InterPro" id="IPR040492">
    <property type="entry name" value="GlfT2_N"/>
</dbReference>
<keyword evidence="4" id="KW-1185">Reference proteome</keyword>
<dbReference type="OrthoDB" id="3225550at2"/>
<gene>
    <name evidence="3" type="ORF">SAMN05660649_03731</name>
</gene>
<dbReference type="AlphaFoldDB" id="A0A1I2X057"/>
<dbReference type="Pfam" id="PF17994">
    <property type="entry name" value="Glft2_N"/>
    <property type="match status" value="1"/>
</dbReference>
<evidence type="ECO:0000313" key="3">
    <source>
        <dbReference type="EMBL" id="SFH06930.1"/>
    </source>
</evidence>
<dbReference type="Proteomes" id="UP000199337">
    <property type="component" value="Unassembled WGS sequence"/>
</dbReference>
<evidence type="ECO:0000313" key="4">
    <source>
        <dbReference type="Proteomes" id="UP000199337"/>
    </source>
</evidence>
<dbReference type="STRING" id="341036.SAMN05660649_03731"/>